<accession>A0A1F7KA50</accession>
<evidence type="ECO:0000313" key="3">
    <source>
        <dbReference type="Proteomes" id="UP000178450"/>
    </source>
</evidence>
<keyword evidence="1" id="KW-0812">Transmembrane</keyword>
<feature type="transmembrane region" description="Helical" evidence="1">
    <location>
        <begin position="129"/>
        <end position="148"/>
    </location>
</feature>
<protein>
    <recommendedName>
        <fullName evidence="4">Glycosyltransferase RgtA/B/C/D-like domain-containing protein</fullName>
    </recommendedName>
</protein>
<dbReference type="AlphaFoldDB" id="A0A1F7KA50"/>
<comment type="caution">
    <text evidence="2">The sequence shown here is derived from an EMBL/GenBank/DDBJ whole genome shotgun (WGS) entry which is preliminary data.</text>
</comment>
<gene>
    <name evidence="2" type="ORF">A2209_00265</name>
</gene>
<feature type="transmembrane region" description="Helical" evidence="1">
    <location>
        <begin position="194"/>
        <end position="213"/>
    </location>
</feature>
<evidence type="ECO:0000313" key="2">
    <source>
        <dbReference type="EMBL" id="OGK64752.1"/>
    </source>
</evidence>
<feature type="transmembrane region" description="Helical" evidence="1">
    <location>
        <begin position="157"/>
        <end position="182"/>
    </location>
</feature>
<dbReference type="Proteomes" id="UP000178450">
    <property type="component" value="Unassembled WGS sequence"/>
</dbReference>
<feature type="transmembrane region" description="Helical" evidence="1">
    <location>
        <begin position="106"/>
        <end position="123"/>
    </location>
</feature>
<name>A0A1F7KA50_9BACT</name>
<feature type="transmembrane region" description="Helical" evidence="1">
    <location>
        <begin position="279"/>
        <end position="299"/>
    </location>
</feature>
<feature type="transmembrane region" description="Helical" evidence="1">
    <location>
        <begin position="74"/>
        <end position="94"/>
    </location>
</feature>
<feature type="transmembrane region" description="Helical" evidence="1">
    <location>
        <begin position="234"/>
        <end position="253"/>
    </location>
</feature>
<dbReference type="EMBL" id="MGBG01000015">
    <property type="protein sequence ID" value="OGK64752.1"/>
    <property type="molecule type" value="Genomic_DNA"/>
</dbReference>
<feature type="transmembrane region" description="Helical" evidence="1">
    <location>
        <begin position="361"/>
        <end position="379"/>
    </location>
</feature>
<proteinExistence type="predicted"/>
<feature type="transmembrane region" description="Helical" evidence="1">
    <location>
        <begin position="306"/>
        <end position="325"/>
    </location>
</feature>
<keyword evidence="1" id="KW-0472">Membrane</keyword>
<sequence>MKHKLFLLILALLTLSFFQNAFGIGFFKDDLYFLNVAHANSLADFLNFFNFLKSYGYRPIPIELFYFLINTLKLNFFAIHLIIFSVYLVGIVCFYQSLAKITNNRVFAKITTLLYSLSFIHVFQLYAAWNFQEVCLFAFLSISVYTLINNQIRLSLLFYLFALLSKETAIFYPVLLAGLYIAKRVLKWKLKLDFKISYILTTGLLAIIFGLLVKYELSQFAQNPLYAIHLNPRLMLNNLMWLGLWSLGFPSYLPDYMHSIFRPPLPDFYKALATLESRLYFYLLLAFLIVFLVAVIYLLIRKESRYTVLTLLIFCLFFFTIFNLPTLPTIHKWMVRLTLPLVFISLFQGYVITLLYRQNRITRFIALFLVSLYLVWNYYGTLIHESASTIKLESAIYFKSRAYFDQKRSRIVLKDSIYIKDPKKGLNPWGGSKKLNDTYWGQNFVQYLFPEKDLKMFYAFETKKIPKNSFVVSSLELLPY</sequence>
<keyword evidence="1" id="KW-1133">Transmembrane helix</keyword>
<organism evidence="2 3">
    <name type="scientific">Candidatus Roizmanbacteria bacterium RIFOXYA1_FULL_41_12</name>
    <dbReference type="NCBI Taxonomy" id="1802082"/>
    <lineage>
        <taxon>Bacteria</taxon>
        <taxon>Candidatus Roizmaniibacteriota</taxon>
    </lineage>
</organism>
<evidence type="ECO:0008006" key="4">
    <source>
        <dbReference type="Google" id="ProtNLM"/>
    </source>
</evidence>
<reference evidence="2 3" key="1">
    <citation type="journal article" date="2016" name="Nat. Commun.">
        <title>Thousands of microbial genomes shed light on interconnected biogeochemical processes in an aquifer system.</title>
        <authorList>
            <person name="Anantharaman K."/>
            <person name="Brown C.T."/>
            <person name="Hug L.A."/>
            <person name="Sharon I."/>
            <person name="Castelle C.J."/>
            <person name="Probst A.J."/>
            <person name="Thomas B.C."/>
            <person name="Singh A."/>
            <person name="Wilkins M.J."/>
            <person name="Karaoz U."/>
            <person name="Brodie E.L."/>
            <person name="Williams K.H."/>
            <person name="Hubbard S.S."/>
            <person name="Banfield J.F."/>
        </authorList>
    </citation>
    <scope>NUCLEOTIDE SEQUENCE [LARGE SCALE GENOMIC DNA]</scope>
</reference>
<evidence type="ECO:0000256" key="1">
    <source>
        <dbReference type="SAM" id="Phobius"/>
    </source>
</evidence>
<feature type="transmembrane region" description="Helical" evidence="1">
    <location>
        <begin position="337"/>
        <end position="356"/>
    </location>
</feature>